<dbReference type="AlphaFoldDB" id="A0A2P2PV75"/>
<protein>
    <submittedName>
        <fullName evidence="1">Uncharacterized protein</fullName>
    </submittedName>
</protein>
<organism evidence="1">
    <name type="scientific">Rhizophora mucronata</name>
    <name type="common">Asiatic mangrove</name>
    <dbReference type="NCBI Taxonomy" id="61149"/>
    <lineage>
        <taxon>Eukaryota</taxon>
        <taxon>Viridiplantae</taxon>
        <taxon>Streptophyta</taxon>
        <taxon>Embryophyta</taxon>
        <taxon>Tracheophyta</taxon>
        <taxon>Spermatophyta</taxon>
        <taxon>Magnoliopsida</taxon>
        <taxon>eudicotyledons</taxon>
        <taxon>Gunneridae</taxon>
        <taxon>Pentapetalae</taxon>
        <taxon>rosids</taxon>
        <taxon>fabids</taxon>
        <taxon>Malpighiales</taxon>
        <taxon>Rhizophoraceae</taxon>
        <taxon>Rhizophora</taxon>
    </lineage>
</organism>
<evidence type="ECO:0000313" key="1">
    <source>
        <dbReference type="EMBL" id="MBX58529.1"/>
    </source>
</evidence>
<dbReference type="EMBL" id="GGEC01078045">
    <property type="protein sequence ID" value="MBX58529.1"/>
    <property type="molecule type" value="Transcribed_RNA"/>
</dbReference>
<reference evidence="1" key="1">
    <citation type="submission" date="2018-02" db="EMBL/GenBank/DDBJ databases">
        <title>Rhizophora mucronata_Transcriptome.</title>
        <authorList>
            <person name="Meera S.P."/>
            <person name="Sreeshan A."/>
            <person name="Augustine A."/>
        </authorList>
    </citation>
    <scope>NUCLEOTIDE SEQUENCE</scope>
    <source>
        <tissue evidence="1">Leaf</tissue>
    </source>
</reference>
<proteinExistence type="predicted"/>
<name>A0A2P2PV75_RHIMU</name>
<accession>A0A2P2PV75</accession>
<sequence length="36" mass="4050">MTRWLLACLLGRRYSPPSFPRCQANSTQVPPGMSIN</sequence>